<reference evidence="2" key="1">
    <citation type="submission" date="2015-05" db="EMBL/GenBank/DDBJ databases">
        <authorList>
            <consortium name="Pathogen Informatics"/>
        </authorList>
    </citation>
    <scope>NUCLEOTIDE SEQUENCE [LARGE SCALE GENOMIC DNA]</scope>
    <source>
        <strain evidence="2">T1-815</strain>
    </source>
</reference>
<dbReference type="Proteomes" id="UP000049472">
    <property type="component" value="Unassembled WGS sequence"/>
</dbReference>
<proteinExistence type="predicted"/>
<sequence length="77" mass="9037">MVSFEIMDDNCAYHFKEVVNMCKAWDDHKKRGIQEGRYLEIYSLVQDGIIEPELGAKRLNMTFADFERAMQKAGYKL</sequence>
<organism evidence="1 2">
    <name type="scientific">Agathobacter rectalis</name>
    <dbReference type="NCBI Taxonomy" id="39491"/>
    <lineage>
        <taxon>Bacteria</taxon>
        <taxon>Bacillati</taxon>
        <taxon>Bacillota</taxon>
        <taxon>Clostridia</taxon>
        <taxon>Lachnospirales</taxon>
        <taxon>Lachnospiraceae</taxon>
        <taxon>Agathobacter</taxon>
    </lineage>
</organism>
<gene>
    <name evidence="1" type="ORF">T1815_03061</name>
</gene>
<evidence type="ECO:0000313" key="1">
    <source>
        <dbReference type="EMBL" id="CRL32233.1"/>
    </source>
</evidence>
<evidence type="ECO:0000313" key="2">
    <source>
        <dbReference type="Proteomes" id="UP000049472"/>
    </source>
</evidence>
<keyword evidence="2" id="KW-1185">Reference proteome</keyword>
<dbReference type="AlphaFoldDB" id="A0A0M6WAY3"/>
<accession>A0A0M6WAY3</accession>
<name>A0A0M6WAY3_9FIRM</name>
<dbReference type="EMBL" id="CVRQ01000003">
    <property type="protein sequence ID" value="CRL32233.1"/>
    <property type="molecule type" value="Genomic_DNA"/>
</dbReference>
<protein>
    <submittedName>
        <fullName evidence="1">Uncharacterized protein</fullName>
    </submittedName>
</protein>